<evidence type="ECO:0000256" key="1">
    <source>
        <dbReference type="ARBA" id="ARBA00022679"/>
    </source>
</evidence>
<dbReference type="EMBL" id="LK023346">
    <property type="protein sequence ID" value="CDS10953.1"/>
    <property type="molecule type" value="Genomic_DNA"/>
</dbReference>
<gene>
    <name evidence="2" type="ORF">LRAMOSA03218</name>
</gene>
<keyword evidence="1" id="KW-0808">Transferase</keyword>
<sequence length="437" mass="50244">MAPLQPTYRTFVAPETLPEKQSYPAPEGISLIVSPIYTKVVLFTEYDDKRGSIPINKLEKAIAKALSTFHLYAGRLSPESRGRYTVQDFDKGCLFQVCELPDSFEEYKKNRFGYGTVPIADLMPLHFYTSLDAPVMGVQLTQLQGGQAVGFSFLHRLSDGLGDTLFIYAVACALRNEELPIQLYYDWERPPLQPNPKYDHSIDYPLLDEMPEREMMDMDQSIKRVFAITEPKAEELRRQMEQEISNKNVKLSVRDALTAFMYRAIIKARRIKGQCDLVYVVSKRYAHPDKRMMMHFGNYLAAITIPEKHDELMRRPISSSAQRIRQQVANVNHEFMDSLEHYLNNVQDPSMVYPPVHRMTRGCVLWSDWSRFASAMDFGYGKPCSYCRSWVNPSPMAVVTMAPTVETTFELVVQLDPDSMERLINDKQVQYYALGAF</sequence>
<dbReference type="Pfam" id="PF02458">
    <property type="entry name" value="Transferase"/>
    <property type="match status" value="1"/>
</dbReference>
<dbReference type="InterPro" id="IPR051283">
    <property type="entry name" value="Sec_Metabolite_Acyltrans"/>
</dbReference>
<dbReference type="PANTHER" id="PTHR31896">
    <property type="entry name" value="FAMILY REGULATORY PROTEIN, PUTATIVE (AFU_ORTHOLOGUE AFUA_3G14730)-RELATED"/>
    <property type="match status" value="1"/>
</dbReference>
<dbReference type="Gene3D" id="3.30.559.10">
    <property type="entry name" value="Chloramphenicol acetyltransferase-like domain"/>
    <property type="match status" value="2"/>
</dbReference>
<proteinExistence type="predicted"/>
<accession>A0A077WVA2</accession>
<dbReference type="AlphaFoldDB" id="A0A077WVA2"/>
<organism evidence="2">
    <name type="scientific">Lichtheimia ramosa</name>
    <dbReference type="NCBI Taxonomy" id="688394"/>
    <lineage>
        <taxon>Eukaryota</taxon>
        <taxon>Fungi</taxon>
        <taxon>Fungi incertae sedis</taxon>
        <taxon>Mucoromycota</taxon>
        <taxon>Mucoromycotina</taxon>
        <taxon>Mucoromycetes</taxon>
        <taxon>Mucorales</taxon>
        <taxon>Lichtheimiaceae</taxon>
        <taxon>Lichtheimia</taxon>
    </lineage>
</organism>
<dbReference type="OrthoDB" id="1862401at2759"/>
<reference evidence="2" key="1">
    <citation type="journal article" date="2014" name="Genome Announc.">
        <title>De novo whole-genome sequence and genome annotation of Lichtheimia ramosa.</title>
        <authorList>
            <person name="Linde J."/>
            <person name="Schwartze V."/>
            <person name="Binder U."/>
            <person name="Lass-Florl C."/>
            <person name="Voigt K."/>
            <person name="Horn F."/>
        </authorList>
    </citation>
    <scope>NUCLEOTIDE SEQUENCE</scope>
    <source>
        <strain evidence="2">JMRC FSU:6197</strain>
    </source>
</reference>
<evidence type="ECO:0000313" key="2">
    <source>
        <dbReference type="EMBL" id="CDS10953.1"/>
    </source>
</evidence>
<dbReference type="GO" id="GO:0016740">
    <property type="term" value="F:transferase activity"/>
    <property type="evidence" value="ECO:0007669"/>
    <property type="project" value="UniProtKB-KW"/>
</dbReference>
<dbReference type="PANTHER" id="PTHR31896:SF64">
    <property type="entry name" value="TRICHOTHECENE 3-O-ACETYLTRANSFERASE"/>
    <property type="match status" value="1"/>
</dbReference>
<name>A0A077WVA2_9FUNG</name>
<evidence type="ECO:0008006" key="3">
    <source>
        <dbReference type="Google" id="ProtNLM"/>
    </source>
</evidence>
<dbReference type="InterPro" id="IPR023213">
    <property type="entry name" value="CAT-like_dom_sf"/>
</dbReference>
<protein>
    <recommendedName>
        <fullName evidence="3">Transferase</fullName>
    </recommendedName>
</protein>